<sequence>MYLPKKQNKKYHFINKKYKYSQIIYINIKMDKIPFVNLSIAKNGYIKLGDTKLYEEDFNKIIETKELQTNDSDSQEINSQSTSIGPPGPPGEKGERGEQGEPGTVGPTGPAGPATNFDISRVKIQNMDFFAYIELLEARITSLECKIKE</sequence>
<dbReference type="EMBL" id="MN738823">
    <property type="protein sequence ID" value="QHT37988.1"/>
    <property type="molecule type" value="Genomic_DNA"/>
</dbReference>
<protein>
    <recommendedName>
        <fullName evidence="3">Collagen triple helix containing protein</fullName>
    </recommendedName>
</protein>
<proteinExistence type="predicted"/>
<evidence type="ECO:0000256" key="1">
    <source>
        <dbReference type="SAM" id="MobiDB-lite"/>
    </source>
</evidence>
<dbReference type="AlphaFoldDB" id="A0A6C0F8H9"/>
<reference evidence="2" key="1">
    <citation type="journal article" date="2020" name="Nature">
        <title>Giant virus diversity and host interactions through global metagenomics.</title>
        <authorList>
            <person name="Schulz F."/>
            <person name="Roux S."/>
            <person name="Paez-Espino D."/>
            <person name="Jungbluth S."/>
            <person name="Walsh D.A."/>
            <person name="Denef V.J."/>
            <person name="McMahon K.D."/>
            <person name="Konstantinidis K.T."/>
            <person name="Eloe-Fadrosh E.A."/>
            <person name="Kyrpides N.C."/>
            <person name="Woyke T."/>
        </authorList>
    </citation>
    <scope>NUCLEOTIDE SEQUENCE</scope>
    <source>
        <strain evidence="2">GVMAG-S-ERX556049-19</strain>
    </source>
</reference>
<feature type="compositionally biased region" description="Polar residues" evidence="1">
    <location>
        <begin position="69"/>
        <end position="84"/>
    </location>
</feature>
<feature type="region of interest" description="Disordered" evidence="1">
    <location>
        <begin position="65"/>
        <end position="114"/>
    </location>
</feature>
<organism evidence="2">
    <name type="scientific">viral metagenome</name>
    <dbReference type="NCBI Taxonomy" id="1070528"/>
    <lineage>
        <taxon>unclassified sequences</taxon>
        <taxon>metagenomes</taxon>
        <taxon>organismal metagenomes</taxon>
    </lineage>
</organism>
<accession>A0A6C0F8H9</accession>
<feature type="compositionally biased region" description="Low complexity" evidence="1">
    <location>
        <begin position="101"/>
        <end position="114"/>
    </location>
</feature>
<evidence type="ECO:0000313" key="2">
    <source>
        <dbReference type="EMBL" id="QHT37988.1"/>
    </source>
</evidence>
<dbReference type="Gene3D" id="1.20.5.320">
    <property type="entry name" value="6-Phosphogluconate Dehydrogenase, domain 3"/>
    <property type="match status" value="1"/>
</dbReference>
<name>A0A6C0F8H9_9ZZZZ</name>
<evidence type="ECO:0008006" key="3">
    <source>
        <dbReference type="Google" id="ProtNLM"/>
    </source>
</evidence>